<feature type="region of interest" description="Disordered" evidence="1">
    <location>
        <begin position="21"/>
        <end position="41"/>
    </location>
</feature>
<sequence length="57" mass="6402">MQNVYAYEVEFPDNIDVVRDAQGQPVSDPQNPGRYLGKRLRNTSGTRLPTLGVIIEL</sequence>
<evidence type="ECO:0000313" key="3">
    <source>
        <dbReference type="Proteomes" id="UP000011910"/>
    </source>
</evidence>
<evidence type="ECO:0000313" key="2">
    <source>
        <dbReference type="EMBL" id="EMR03611.1"/>
    </source>
</evidence>
<evidence type="ECO:0000256" key="1">
    <source>
        <dbReference type="SAM" id="MobiDB-lite"/>
    </source>
</evidence>
<protein>
    <submittedName>
        <fullName evidence="2">Uncharacterized protein</fullName>
    </submittedName>
</protein>
<organism evidence="2 3">
    <name type="scientific">Cesiribacter andamanensis AMV16</name>
    <dbReference type="NCBI Taxonomy" id="1279009"/>
    <lineage>
        <taxon>Bacteria</taxon>
        <taxon>Pseudomonadati</taxon>
        <taxon>Bacteroidota</taxon>
        <taxon>Cytophagia</taxon>
        <taxon>Cytophagales</taxon>
        <taxon>Cesiribacteraceae</taxon>
        <taxon>Cesiribacter</taxon>
    </lineage>
</organism>
<dbReference type="AlphaFoldDB" id="M7N8S3"/>
<keyword evidence="3" id="KW-1185">Reference proteome</keyword>
<gene>
    <name evidence="2" type="ORF">ADICEAN_01208</name>
</gene>
<dbReference type="EMBL" id="AODQ01000021">
    <property type="protein sequence ID" value="EMR03611.1"/>
    <property type="molecule type" value="Genomic_DNA"/>
</dbReference>
<comment type="caution">
    <text evidence="2">The sequence shown here is derived from an EMBL/GenBank/DDBJ whole genome shotgun (WGS) entry which is preliminary data.</text>
</comment>
<reference evidence="2 3" key="1">
    <citation type="journal article" date="2013" name="Genome Announc.">
        <title>Draft Genome Sequence of Cesiribacter andamanensis Strain AMV16T, Isolated from a Soil Sample from a Mud Volcano in the Andaman Islands, India.</title>
        <authorList>
            <person name="Shivaji S."/>
            <person name="Ara S."/>
            <person name="Begum Z."/>
            <person name="Srinivas T.N."/>
            <person name="Singh A."/>
            <person name="Kumar Pinnaka A."/>
        </authorList>
    </citation>
    <scope>NUCLEOTIDE SEQUENCE [LARGE SCALE GENOMIC DNA]</scope>
    <source>
        <strain evidence="2 3">AMV16</strain>
    </source>
</reference>
<dbReference type="RefSeq" id="WP_009194608.1">
    <property type="nucleotide sequence ID" value="NZ_AODQ01000021.1"/>
</dbReference>
<accession>M7N8S3</accession>
<name>M7N8S3_9BACT</name>
<proteinExistence type="predicted"/>
<dbReference type="Proteomes" id="UP000011910">
    <property type="component" value="Unassembled WGS sequence"/>
</dbReference>